<keyword evidence="3" id="KW-1185">Reference proteome</keyword>
<name>A0A0B1S687_OESDE</name>
<accession>A0A0B1S687</accession>
<dbReference type="EMBL" id="KN600609">
    <property type="protein sequence ID" value="KHJ80449.1"/>
    <property type="molecule type" value="Genomic_DNA"/>
</dbReference>
<protein>
    <submittedName>
        <fullName evidence="2">SCP-like protein</fullName>
    </submittedName>
</protein>
<evidence type="ECO:0000313" key="3">
    <source>
        <dbReference type="Proteomes" id="UP000053660"/>
    </source>
</evidence>
<dbReference type="InterPro" id="IPR035940">
    <property type="entry name" value="CAP_sf"/>
</dbReference>
<dbReference type="SUPFAM" id="SSF55797">
    <property type="entry name" value="PR-1-like"/>
    <property type="match status" value="1"/>
</dbReference>
<reference evidence="2 3" key="1">
    <citation type="submission" date="2014-03" db="EMBL/GenBank/DDBJ databases">
        <title>Draft genome of the hookworm Oesophagostomum dentatum.</title>
        <authorList>
            <person name="Mitreva M."/>
        </authorList>
    </citation>
    <scope>NUCLEOTIDE SEQUENCE [LARGE SCALE GENOMIC DNA]</scope>
    <source>
        <strain evidence="2 3">OD-Hann</strain>
    </source>
</reference>
<dbReference type="CDD" id="cd05380">
    <property type="entry name" value="CAP_euk"/>
    <property type="match status" value="1"/>
</dbReference>
<dbReference type="InterPro" id="IPR014044">
    <property type="entry name" value="CAP_dom"/>
</dbReference>
<organism evidence="2 3">
    <name type="scientific">Oesophagostomum dentatum</name>
    <name type="common">Nodular worm</name>
    <dbReference type="NCBI Taxonomy" id="61180"/>
    <lineage>
        <taxon>Eukaryota</taxon>
        <taxon>Metazoa</taxon>
        <taxon>Ecdysozoa</taxon>
        <taxon>Nematoda</taxon>
        <taxon>Chromadorea</taxon>
        <taxon>Rhabditida</taxon>
        <taxon>Rhabditina</taxon>
        <taxon>Rhabditomorpha</taxon>
        <taxon>Strongyloidea</taxon>
        <taxon>Strongylidae</taxon>
        <taxon>Oesophagostomum</taxon>
    </lineage>
</organism>
<evidence type="ECO:0000313" key="2">
    <source>
        <dbReference type="EMBL" id="KHJ80449.1"/>
    </source>
</evidence>
<dbReference type="OrthoDB" id="5874910at2759"/>
<gene>
    <name evidence="2" type="ORF">OESDEN_19876</name>
</gene>
<feature type="domain" description="SCP" evidence="1">
    <location>
        <begin position="3"/>
        <end position="158"/>
    </location>
</feature>
<dbReference type="AlphaFoldDB" id="A0A0B1S687"/>
<dbReference type="Proteomes" id="UP000053660">
    <property type="component" value="Unassembled WGS sequence"/>
</dbReference>
<dbReference type="SMART" id="SM00198">
    <property type="entry name" value="SCP"/>
    <property type="match status" value="1"/>
</dbReference>
<sequence length="189" mass="20495">MTDPLRFAILAKHNSLRTALALGTVENGQTGVMCRKASKMPTLTYNCNLECTALARASKCSQMDSTPPQCISENSYNFTKNLNRTLTQAANAATQVWWSELAALESGIDQIQNLFYTHLGISSFAKIASDLTTKLGCAVVHCNDLINVVCHYQTNLTNAVKLYTAGPTCKKCENGTYSCVNALCPALSE</sequence>
<dbReference type="Pfam" id="PF00188">
    <property type="entry name" value="CAP"/>
    <property type="match status" value="1"/>
</dbReference>
<dbReference type="Gene3D" id="3.40.33.10">
    <property type="entry name" value="CAP"/>
    <property type="match status" value="1"/>
</dbReference>
<proteinExistence type="predicted"/>
<evidence type="ECO:0000259" key="1">
    <source>
        <dbReference type="SMART" id="SM00198"/>
    </source>
</evidence>